<keyword evidence="5 16" id="KW-0813">Transport</keyword>
<feature type="transmembrane region" description="Helical" evidence="16">
    <location>
        <begin position="220"/>
        <end position="241"/>
    </location>
</feature>
<feature type="transmembrane region" description="Helical" evidence="16">
    <location>
        <begin position="94"/>
        <end position="111"/>
    </location>
</feature>
<dbReference type="EC" id="7.1.1.2" evidence="3 16"/>
<keyword evidence="7 16" id="KW-0812">Transmembrane</keyword>
<dbReference type="GO" id="GO:0003954">
    <property type="term" value="F:NADH dehydrogenase activity"/>
    <property type="evidence" value="ECO:0007669"/>
    <property type="project" value="TreeGrafter"/>
</dbReference>
<evidence type="ECO:0000256" key="13">
    <source>
        <dbReference type="ARBA" id="ARBA00023128"/>
    </source>
</evidence>
<comment type="catalytic activity">
    <reaction evidence="15 16">
        <text>a ubiquinone + NADH + 5 H(+)(in) = a ubiquinol + NAD(+) + 4 H(+)(out)</text>
        <dbReference type="Rhea" id="RHEA:29091"/>
        <dbReference type="Rhea" id="RHEA-COMP:9565"/>
        <dbReference type="Rhea" id="RHEA-COMP:9566"/>
        <dbReference type="ChEBI" id="CHEBI:15378"/>
        <dbReference type="ChEBI" id="CHEBI:16389"/>
        <dbReference type="ChEBI" id="CHEBI:17976"/>
        <dbReference type="ChEBI" id="CHEBI:57540"/>
        <dbReference type="ChEBI" id="CHEBI:57945"/>
        <dbReference type="EC" id="7.1.1.2"/>
    </reaction>
</comment>
<dbReference type="AlphaFoldDB" id="A0A8K1RRX8"/>
<keyword evidence="12 16" id="KW-0830">Ubiquinone</keyword>
<feature type="transmembrane region" description="Helical" evidence="16">
    <location>
        <begin position="189"/>
        <end position="213"/>
    </location>
</feature>
<keyword evidence="6 16" id="KW-0679">Respiratory chain</keyword>
<feature type="transmembrane region" description="Helical" evidence="16">
    <location>
        <begin position="433"/>
        <end position="452"/>
    </location>
</feature>
<comment type="similarity">
    <text evidence="2 16">Belongs to the complex I subunit 4 family.</text>
</comment>
<organism evidence="19">
    <name type="scientific">Ophiocreas oedipus</name>
    <dbReference type="NCBI Taxonomy" id="876696"/>
    <lineage>
        <taxon>Eukaryota</taxon>
        <taxon>Metazoa</taxon>
        <taxon>Echinodermata</taxon>
        <taxon>Eleutherozoa</taxon>
        <taxon>Asterozoa</taxon>
        <taxon>Ophiuroidea</taxon>
        <taxon>Ophiuridea</taxon>
        <taxon>Euryalida</taxon>
        <taxon>Asteroschematidae</taxon>
        <taxon>Ophiocreas</taxon>
    </lineage>
</organism>
<gene>
    <name evidence="19" type="primary">nad4</name>
</gene>
<dbReference type="Pfam" id="PF00361">
    <property type="entry name" value="Proton_antipo_M"/>
    <property type="match status" value="1"/>
</dbReference>
<keyword evidence="10 16" id="KW-1133">Transmembrane helix</keyword>
<feature type="transmembrane region" description="Helical" evidence="16">
    <location>
        <begin position="62"/>
        <end position="82"/>
    </location>
</feature>
<evidence type="ECO:0000256" key="6">
    <source>
        <dbReference type="ARBA" id="ARBA00022660"/>
    </source>
</evidence>
<dbReference type="InterPro" id="IPR010227">
    <property type="entry name" value="NADH_Q_OxRdtase_chainM/4"/>
</dbReference>
<evidence type="ECO:0000256" key="9">
    <source>
        <dbReference type="ARBA" id="ARBA00022982"/>
    </source>
</evidence>
<protein>
    <recommendedName>
        <fullName evidence="4 16">NADH-ubiquinone oxidoreductase chain 4</fullName>
        <ecNumber evidence="3 16">7.1.1.2</ecNumber>
    </recommendedName>
</protein>
<dbReference type="PANTHER" id="PTHR43507:SF20">
    <property type="entry name" value="NADH-UBIQUINONE OXIDOREDUCTASE CHAIN 4"/>
    <property type="match status" value="1"/>
</dbReference>
<evidence type="ECO:0000256" key="7">
    <source>
        <dbReference type="ARBA" id="ARBA00022692"/>
    </source>
</evidence>
<comment type="subcellular location">
    <subcellularLocation>
        <location evidence="1 16">Mitochondrion membrane</location>
        <topology evidence="1 16">Multi-pass membrane protein</topology>
    </subcellularLocation>
</comment>
<evidence type="ECO:0000256" key="15">
    <source>
        <dbReference type="ARBA" id="ARBA00049551"/>
    </source>
</evidence>
<evidence type="ECO:0000256" key="4">
    <source>
        <dbReference type="ARBA" id="ARBA00021006"/>
    </source>
</evidence>
<dbReference type="InterPro" id="IPR003918">
    <property type="entry name" value="NADH_UbQ_OxRdtase"/>
</dbReference>
<evidence type="ECO:0000256" key="5">
    <source>
        <dbReference type="ARBA" id="ARBA00022448"/>
    </source>
</evidence>
<dbReference type="EMBL" id="OK046140">
    <property type="protein sequence ID" value="UEP17957.1"/>
    <property type="molecule type" value="Genomic_DNA"/>
</dbReference>
<keyword evidence="9 16" id="KW-0249">Electron transport</keyword>
<evidence type="ECO:0000256" key="11">
    <source>
        <dbReference type="ARBA" id="ARBA00023027"/>
    </source>
</evidence>
<evidence type="ECO:0000256" key="10">
    <source>
        <dbReference type="ARBA" id="ARBA00022989"/>
    </source>
</evidence>
<evidence type="ECO:0000313" key="19">
    <source>
        <dbReference type="EMBL" id="UEP17957.1"/>
    </source>
</evidence>
<sequence length="454" mass="50604">MLTLIAWLTGLIISTWITPNKNTWELIISQSSFLLLISTLTLNNTTNNFLNNISINLATDNINSPLIILSCWLVPVSIAASINNLNNSYYSDKQNFITLILLITIALILTFSTTNLIIFFLGFESTLVPTLILISRWGMQKERIEASYFFVLYTLISSLPLFIGLLTLYNNLHSLNITFNIWNSNNQTSNILAIFCILAFLVKIPIFGFHLWLPKAHVEAPVAGSMILAAILLKMGGYGLIRLSNLLWINFNNSISSILIIFCCWGGTLTSLICLTQTDLKSLIAYSSVSHMSFMVAGIATNTNWAINGSIIVMIAHGLVSSALFLIANIFYERTGTRTLIISRGLKNTFSIIPLWWLVFACANLGLPPLPNSIGEILIFSSTLNWHLVTFPLILVTITLTSIFSLSIFQYLNSGNLSNWNTTHSNINERESTILILHILPLILIIINPNILML</sequence>
<keyword evidence="13 16" id="KW-0496">Mitochondrion</keyword>
<evidence type="ECO:0000256" key="3">
    <source>
        <dbReference type="ARBA" id="ARBA00012944"/>
    </source>
</evidence>
<dbReference type="InterPro" id="IPR000260">
    <property type="entry name" value="NADH4_N"/>
</dbReference>
<keyword evidence="14 16" id="KW-0472">Membrane</keyword>
<evidence type="ECO:0000259" key="17">
    <source>
        <dbReference type="Pfam" id="PF00361"/>
    </source>
</evidence>
<keyword evidence="8" id="KW-1278">Translocase</keyword>
<proteinExistence type="inferred from homology"/>
<evidence type="ECO:0000256" key="14">
    <source>
        <dbReference type="ARBA" id="ARBA00023136"/>
    </source>
</evidence>
<evidence type="ECO:0000259" key="18">
    <source>
        <dbReference type="Pfam" id="PF01059"/>
    </source>
</evidence>
<dbReference type="Pfam" id="PF01059">
    <property type="entry name" value="Oxidored_q5_N"/>
    <property type="match status" value="1"/>
</dbReference>
<name>A0A8K1RRX8_9ECHI</name>
<feature type="transmembrane region" description="Helical" evidence="16">
    <location>
        <begin position="349"/>
        <end position="367"/>
    </location>
</feature>
<evidence type="ECO:0000256" key="2">
    <source>
        <dbReference type="ARBA" id="ARBA00009025"/>
    </source>
</evidence>
<evidence type="ECO:0000256" key="16">
    <source>
        <dbReference type="RuleBase" id="RU003297"/>
    </source>
</evidence>
<dbReference type="NCBIfam" id="TIGR01972">
    <property type="entry name" value="NDH_I_M"/>
    <property type="match status" value="1"/>
</dbReference>
<comment type="function">
    <text evidence="16">Core subunit of the mitochondrial membrane respiratory chain NADH dehydrogenase (Complex I) which catalyzes electron transfer from NADH through the respiratory chain, using ubiquinone as an electron acceptor. Essential for the catalytic activity and assembly of complex I.</text>
</comment>
<evidence type="ECO:0000256" key="1">
    <source>
        <dbReference type="ARBA" id="ARBA00004225"/>
    </source>
</evidence>
<dbReference type="PANTHER" id="PTHR43507">
    <property type="entry name" value="NADH-UBIQUINONE OXIDOREDUCTASE CHAIN 4"/>
    <property type="match status" value="1"/>
</dbReference>
<feature type="transmembrane region" description="Helical" evidence="16">
    <location>
        <begin position="306"/>
        <end position="328"/>
    </location>
</feature>
<reference evidence="19" key="1">
    <citation type="submission" date="2021-09" db="EMBL/GenBank/DDBJ databases">
        <title>Ophiocreas oedipus mitochondrion, complete genome.</title>
        <authorList>
            <person name="Wang Z.Z."/>
            <person name="Zheng F.F."/>
        </authorList>
    </citation>
    <scope>NUCLEOTIDE SEQUENCE</scope>
</reference>
<dbReference type="InterPro" id="IPR001750">
    <property type="entry name" value="ND/Mrp_TM"/>
</dbReference>
<evidence type="ECO:0000256" key="12">
    <source>
        <dbReference type="ARBA" id="ARBA00023075"/>
    </source>
</evidence>
<evidence type="ECO:0000256" key="8">
    <source>
        <dbReference type="ARBA" id="ARBA00022967"/>
    </source>
</evidence>
<dbReference type="GO" id="GO:0031966">
    <property type="term" value="C:mitochondrial membrane"/>
    <property type="evidence" value="ECO:0007669"/>
    <property type="project" value="UniProtKB-SubCell"/>
</dbReference>
<dbReference type="GO" id="GO:0048039">
    <property type="term" value="F:ubiquinone binding"/>
    <property type="evidence" value="ECO:0007669"/>
    <property type="project" value="TreeGrafter"/>
</dbReference>
<dbReference type="GO" id="GO:0015990">
    <property type="term" value="P:electron transport coupled proton transport"/>
    <property type="evidence" value="ECO:0007669"/>
    <property type="project" value="TreeGrafter"/>
</dbReference>
<feature type="domain" description="NADH:ubiquinone oxidoreductase chain 4 N-terminal" evidence="18">
    <location>
        <begin position="1"/>
        <end position="110"/>
    </location>
</feature>
<feature type="transmembrane region" description="Helical" evidence="16">
    <location>
        <begin position="387"/>
        <end position="412"/>
    </location>
</feature>
<feature type="transmembrane region" description="Helical" evidence="16">
    <location>
        <begin position="253"/>
        <end position="276"/>
    </location>
</feature>
<feature type="domain" description="NADH:quinone oxidoreductase/Mrp antiporter transmembrane" evidence="17">
    <location>
        <begin position="114"/>
        <end position="400"/>
    </location>
</feature>
<dbReference type="PRINTS" id="PR01437">
    <property type="entry name" value="NUOXDRDTASE4"/>
</dbReference>
<feature type="transmembrane region" description="Helical" evidence="16">
    <location>
        <begin position="146"/>
        <end position="169"/>
    </location>
</feature>
<keyword evidence="11 16" id="KW-0520">NAD</keyword>
<accession>A0A8K1RRX8</accession>
<dbReference type="GO" id="GO:0008137">
    <property type="term" value="F:NADH dehydrogenase (ubiquinone) activity"/>
    <property type="evidence" value="ECO:0007669"/>
    <property type="project" value="UniProtKB-UniRule"/>
</dbReference>
<geneLocation type="mitochondrion" evidence="19"/>
<dbReference type="GO" id="GO:0042773">
    <property type="term" value="P:ATP synthesis coupled electron transport"/>
    <property type="evidence" value="ECO:0007669"/>
    <property type="project" value="InterPro"/>
</dbReference>